<proteinExistence type="predicted"/>
<dbReference type="AlphaFoldDB" id="X1E2Y1"/>
<feature type="non-terminal residue" evidence="1">
    <location>
        <position position="1"/>
    </location>
</feature>
<evidence type="ECO:0000313" key="1">
    <source>
        <dbReference type="EMBL" id="GAH14775.1"/>
    </source>
</evidence>
<protein>
    <submittedName>
        <fullName evidence="1">Uncharacterized protein</fullName>
    </submittedName>
</protein>
<sequence length="88" mass="10629">NVMKLFYIQDTRSYVGNSMLWWEENNSGYVCDIRKAKVFTEEEAKKICPGRGRYYRSSQNGKRMWPKEYIDQRISQHIDMQHCELFVP</sequence>
<gene>
    <name evidence="1" type="ORF">S01H4_64910</name>
</gene>
<organism evidence="1">
    <name type="scientific">marine sediment metagenome</name>
    <dbReference type="NCBI Taxonomy" id="412755"/>
    <lineage>
        <taxon>unclassified sequences</taxon>
        <taxon>metagenomes</taxon>
        <taxon>ecological metagenomes</taxon>
    </lineage>
</organism>
<comment type="caution">
    <text evidence="1">The sequence shown here is derived from an EMBL/GenBank/DDBJ whole genome shotgun (WGS) entry which is preliminary data.</text>
</comment>
<reference evidence="1" key="1">
    <citation type="journal article" date="2014" name="Front. Microbiol.">
        <title>High frequency of phylogenetically diverse reductive dehalogenase-homologous genes in deep subseafloor sedimentary metagenomes.</title>
        <authorList>
            <person name="Kawai M."/>
            <person name="Futagami T."/>
            <person name="Toyoda A."/>
            <person name="Takaki Y."/>
            <person name="Nishi S."/>
            <person name="Hori S."/>
            <person name="Arai W."/>
            <person name="Tsubouchi T."/>
            <person name="Morono Y."/>
            <person name="Uchiyama I."/>
            <person name="Ito T."/>
            <person name="Fujiyama A."/>
            <person name="Inagaki F."/>
            <person name="Takami H."/>
        </authorList>
    </citation>
    <scope>NUCLEOTIDE SEQUENCE</scope>
    <source>
        <strain evidence="1">Expedition CK06-06</strain>
    </source>
</reference>
<accession>X1E2Y1</accession>
<name>X1E2Y1_9ZZZZ</name>
<dbReference type="EMBL" id="BART01039521">
    <property type="protein sequence ID" value="GAH14775.1"/>
    <property type="molecule type" value="Genomic_DNA"/>
</dbReference>